<proteinExistence type="predicted"/>
<keyword evidence="2" id="KW-1185">Reference proteome</keyword>
<reference evidence="2" key="1">
    <citation type="journal article" date="2021" name="ISME J.">
        <title>Evolutionary origin and ecological implication of a unique nif island in free-living Bradyrhizobium lineages.</title>
        <authorList>
            <person name="Tao J."/>
        </authorList>
    </citation>
    <scope>NUCLEOTIDE SEQUENCE [LARGE SCALE GENOMIC DNA]</scope>
    <source>
        <strain evidence="2">SZCCT0434</strain>
    </source>
</reference>
<dbReference type="Proteomes" id="UP001315278">
    <property type="component" value="Unassembled WGS sequence"/>
</dbReference>
<evidence type="ECO:0000313" key="1">
    <source>
        <dbReference type="EMBL" id="MBR0795977.1"/>
    </source>
</evidence>
<accession>A0ABS5FGR9</accession>
<dbReference type="EMBL" id="JAFCJH010000009">
    <property type="protein sequence ID" value="MBR0795977.1"/>
    <property type="molecule type" value="Genomic_DNA"/>
</dbReference>
<gene>
    <name evidence="1" type="ORF">JQ615_11305</name>
</gene>
<protein>
    <submittedName>
        <fullName evidence="1">Uncharacterized protein</fullName>
    </submittedName>
</protein>
<comment type="caution">
    <text evidence="1">The sequence shown here is derived from an EMBL/GenBank/DDBJ whole genome shotgun (WGS) entry which is preliminary data.</text>
</comment>
<dbReference type="RefSeq" id="WP_212492651.1">
    <property type="nucleotide sequence ID" value="NZ_JAFCJH010000009.1"/>
</dbReference>
<evidence type="ECO:0000313" key="2">
    <source>
        <dbReference type="Proteomes" id="UP001315278"/>
    </source>
</evidence>
<organism evidence="1 2">
    <name type="scientific">Bradyrhizobium jicamae</name>
    <dbReference type="NCBI Taxonomy" id="280332"/>
    <lineage>
        <taxon>Bacteria</taxon>
        <taxon>Pseudomonadati</taxon>
        <taxon>Pseudomonadota</taxon>
        <taxon>Alphaproteobacteria</taxon>
        <taxon>Hyphomicrobiales</taxon>
        <taxon>Nitrobacteraceae</taxon>
        <taxon>Bradyrhizobium</taxon>
    </lineage>
</organism>
<sequence>MRFSYKIEGVAVPIVHFEDAPAAGKGLGECSSTGLRDQLGQPHQIVGGRSEGKAASFTIVRIARSA</sequence>
<name>A0ABS5FGR9_9BRAD</name>